<proteinExistence type="predicted"/>
<feature type="compositionally biased region" description="Acidic residues" evidence="1">
    <location>
        <begin position="136"/>
        <end position="153"/>
    </location>
</feature>
<dbReference type="RefSeq" id="XP_067924079.1">
    <property type="nucleotide sequence ID" value="XM_068063945.1"/>
</dbReference>
<dbReference type="Proteomes" id="UP000221165">
    <property type="component" value="Unassembled WGS sequence"/>
</dbReference>
<feature type="region of interest" description="Disordered" evidence="1">
    <location>
        <begin position="558"/>
        <end position="616"/>
    </location>
</feature>
<dbReference type="EMBL" id="MIGC01001694">
    <property type="protein sequence ID" value="PHJ22402.1"/>
    <property type="molecule type" value="Genomic_DNA"/>
</dbReference>
<organism evidence="2 3">
    <name type="scientific">Cystoisospora suis</name>
    <dbReference type="NCBI Taxonomy" id="483139"/>
    <lineage>
        <taxon>Eukaryota</taxon>
        <taxon>Sar</taxon>
        <taxon>Alveolata</taxon>
        <taxon>Apicomplexa</taxon>
        <taxon>Conoidasida</taxon>
        <taxon>Coccidia</taxon>
        <taxon>Eucoccidiorida</taxon>
        <taxon>Eimeriorina</taxon>
        <taxon>Sarcocystidae</taxon>
        <taxon>Cystoisospora</taxon>
    </lineage>
</organism>
<feature type="compositionally biased region" description="Acidic residues" evidence="1">
    <location>
        <begin position="482"/>
        <end position="492"/>
    </location>
</feature>
<name>A0A2C6L3R4_9APIC</name>
<dbReference type="GeneID" id="94427156"/>
<reference evidence="2 3" key="1">
    <citation type="journal article" date="2017" name="Int. J. Parasitol.">
        <title>The genome of the protozoan parasite Cystoisospora suis and a reverse vaccinology approach to identify vaccine candidates.</title>
        <authorList>
            <person name="Palmieri N."/>
            <person name="Shrestha A."/>
            <person name="Ruttkowski B."/>
            <person name="Beck T."/>
            <person name="Vogl C."/>
            <person name="Tomley F."/>
            <person name="Blake D.P."/>
            <person name="Joachim A."/>
        </authorList>
    </citation>
    <scope>NUCLEOTIDE SEQUENCE [LARGE SCALE GENOMIC DNA]</scope>
    <source>
        <strain evidence="2 3">Wien I</strain>
    </source>
</reference>
<sequence length="688" mass="77701">MTGDNTPILALGKEEEEREEGVSCVEEKKMKKKRNVFDSTIIDLDGGDRLVCALFLSTIESPHNLLHNGALQLLHLLAEDKMCVECLPSFLLPHLLDLLFQANAFPSLPTLFTAEARGDLLISFAESLLLKKKREEEEEADEEKQDLAKEEEEELGGVVVDGADICMALPYMQEGSRGLPKLLPLVLHILQRVLSSSVHSYADFSYLASSLRYSIALPTPLPPPLPPLSHPTSANGLLLLPYLNHLQASPSSSFFSPSSSSSPPWISSSSSRSHSYGERERKRKRRRSRMSLLSSCWNPCELLLRQFAKTCAAICFDESRRLLSSLSNSFSSSSSSLSFSCLSHSSLLFPSSSSSCDTSSDVASSMVEHRRSQSIRLLQNGILFSLYEVSRQLEDSEASSFQTSRSLLRKREEHTKNKEEIEKEETKTEETTIGGMYGYERLEKKKKMPPSLVARGFSETMDRPEGRAFEEEERMKEKTNQEDEEEEDEEEERRDYLLSELRILDRYLNTLSSRGFLCFDSVLSCLQSCPSPSPFHPPRTLVSLLSFYLTSLLSHLRPSHSDTPRHVEARQLAETEGSRKKEKEEEERRSRRKIAMRDTTIDANVHEQDKEKLQEQDWSFHSSSSSSYHDVETSVDLPLLLNLLHAVSELMILKDQENRGDCGTVSPFSSFPLTLLLLVVYTNLLPIL</sequence>
<feature type="compositionally biased region" description="Low complexity" evidence="1">
    <location>
        <begin position="260"/>
        <end position="274"/>
    </location>
</feature>
<feature type="compositionally biased region" description="Basic and acidic residues" evidence="1">
    <location>
        <begin position="559"/>
        <end position="615"/>
    </location>
</feature>
<accession>A0A2C6L3R4</accession>
<feature type="compositionally biased region" description="Basic and acidic residues" evidence="1">
    <location>
        <begin position="460"/>
        <end position="481"/>
    </location>
</feature>
<evidence type="ECO:0000313" key="2">
    <source>
        <dbReference type="EMBL" id="PHJ22402.1"/>
    </source>
</evidence>
<evidence type="ECO:0000256" key="1">
    <source>
        <dbReference type="SAM" id="MobiDB-lite"/>
    </source>
</evidence>
<feature type="region of interest" description="Disordered" evidence="1">
    <location>
        <begin position="133"/>
        <end position="153"/>
    </location>
</feature>
<evidence type="ECO:0000313" key="3">
    <source>
        <dbReference type="Proteomes" id="UP000221165"/>
    </source>
</evidence>
<gene>
    <name evidence="2" type="ORF">CSUI_003750</name>
</gene>
<feature type="region of interest" description="Disordered" evidence="1">
    <location>
        <begin position="455"/>
        <end position="493"/>
    </location>
</feature>
<feature type="region of interest" description="Disordered" evidence="1">
    <location>
        <begin position="401"/>
        <end position="433"/>
    </location>
</feature>
<comment type="caution">
    <text evidence="2">The sequence shown here is derived from an EMBL/GenBank/DDBJ whole genome shotgun (WGS) entry which is preliminary data.</text>
</comment>
<protein>
    <submittedName>
        <fullName evidence="2">Uncharacterized protein</fullName>
    </submittedName>
</protein>
<feature type="non-terminal residue" evidence="2">
    <location>
        <position position="688"/>
    </location>
</feature>
<keyword evidence="3" id="KW-1185">Reference proteome</keyword>
<dbReference type="AlphaFoldDB" id="A0A2C6L3R4"/>
<feature type="region of interest" description="Disordered" evidence="1">
    <location>
        <begin position="260"/>
        <end position="284"/>
    </location>
</feature>
<feature type="compositionally biased region" description="Basic and acidic residues" evidence="1">
    <location>
        <begin position="409"/>
        <end position="430"/>
    </location>
</feature>
<dbReference type="VEuPathDB" id="ToxoDB:CSUI_003750"/>